<dbReference type="SUPFAM" id="SSF53756">
    <property type="entry name" value="UDP-Glycosyltransferase/glycogen phosphorylase"/>
    <property type="match status" value="1"/>
</dbReference>
<evidence type="ECO:0000256" key="2">
    <source>
        <dbReference type="ARBA" id="ARBA00022679"/>
    </source>
</evidence>
<accession>A7IFK2</accession>
<dbReference type="InterPro" id="IPR029489">
    <property type="entry name" value="OGT/SEC/SPY_C"/>
</dbReference>
<dbReference type="eggNOG" id="COG3914">
    <property type="taxonomic scope" value="Bacteria"/>
</dbReference>
<dbReference type="Gene3D" id="3.40.50.11380">
    <property type="match status" value="1"/>
</dbReference>
<dbReference type="Pfam" id="PF13844">
    <property type="entry name" value="Glyco_transf_41"/>
    <property type="match status" value="2"/>
</dbReference>
<feature type="domain" description="O-GlcNAc transferase C-terminal" evidence="5">
    <location>
        <begin position="251"/>
        <end position="435"/>
    </location>
</feature>
<dbReference type="PhylomeDB" id="A7IFK2"/>
<evidence type="ECO:0000259" key="5">
    <source>
        <dbReference type="Pfam" id="PF13844"/>
    </source>
</evidence>
<evidence type="ECO:0000313" key="7">
    <source>
        <dbReference type="Proteomes" id="UP000002417"/>
    </source>
</evidence>
<comment type="pathway">
    <text evidence="1">Protein modification; protein glycosylation.</text>
</comment>
<keyword evidence="4" id="KW-0802">TPR repeat</keyword>
<organism evidence="6 7">
    <name type="scientific">Xanthobacter autotrophicus (strain ATCC BAA-1158 / Py2)</name>
    <dbReference type="NCBI Taxonomy" id="78245"/>
    <lineage>
        <taxon>Bacteria</taxon>
        <taxon>Pseudomonadati</taxon>
        <taxon>Pseudomonadota</taxon>
        <taxon>Alphaproteobacteria</taxon>
        <taxon>Hyphomicrobiales</taxon>
        <taxon>Xanthobacteraceae</taxon>
        <taxon>Xanthobacter</taxon>
    </lineage>
</organism>
<gene>
    <name evidence="6" type="ordered locus">Xaut_1547</name>
</gene>
<keyword evidence="7" id="KW-1185">Reference proteome</keyword>
<dbReference type="InterPro" id="IPR037919">
    <property type="entry name" value="OGT"/>
</dbReference>
<dbReference type="STRING" id="78245.Xaut_1547"/>
<dbReference type="Gene3D" id="3.40.50.2000">
    <property type="entry name" value="Glycogen Phosphorylase B"/>
    <property type="match status" value="1"/>
</dbReference>
<evidence type="ECO:0000313" key="6">
    <source>
        <dbReference type="EMBL" id="ABS66795.1"/>
    </source>
</evidence>
<dbReference type="GO" id="GO:0006493">
    <property type="term" value="P:protein O-linked glycosylation"/>
    <property type="evidence" value="ECO:0007669"/>
    <property type="project" value="InterPro"/>
</dbReference>
<keyword evidence="2" id="KW-0808">Transferase</keyword>
<keyword evidence="3" id="KW-0677">Repeat</keyword>
<evidence type="ECO:0000256" key="4">
    <source>
        <dbReference type="ARBA" id="ARBA00022803"/>
    </source>
</evidence>
<dbReference type="AlphaFoldDB" id="A7IFK2"/>
<name>A7IFK2_XANP2</name>
<dbReference type="KEGG" id="xau:Xaut_1547"/>
<protein>
    <recommendedName>
        <fullName evidence="5">O-GlcNAc transferase C-terminal domain-containing protein</fullName>
    </recommendedName>
</protein>
<proteinExistence type="predicted"/>
<sequence length="459" mass="50584">MGSNTFGRRRHMCEWADLAADDTDLAAVLAEGQGHHLSPFHLLSVPGMSASDQRTCSELWTRERRVAAQLERDALAFSFQPSEKRKERHKIRLGYLSNDFHEHATAHLLIEVLEAHDRDAFEVHAYSFGADDGLPMRRRLMAACDRFVDISAMADNAAAQLIYDDAVDILIDLKGFTSQARSGIALLRPAPVVVNYLGYPGTMGAGICDYVITDPFLTPPASAAFYSEAFAYMRNTYHPHGRRTPVGDRPSRREAGLPADGFVFCCFNQPYKISPQMFDIWCRLLACVPDSVLWLLDTPHAAGNLRSEAIARGIDARRLVFGANMGQAEHLRRLQLADLMLDTSPFNAHTTASDALWVGLPFVTCPGDTFPSRVAGSILHAIGLPDLVTDSPDAYFDLAYTLATDEERLADVRARLAANRLTAPLFDVTAYTADLESLYGAMSARHRAHLPPAIIGMHG</sequence>
<evidence type="ECO:0000256" key="1">
    <source>
        <dbReference type="ARBA" id="ARBA00004922"/>
    </source>
</evidence>
<dbReference type="GO" id="GO:0097363">
    <property type="term" value="F:protein O-acetylglucosaminyltransferase activity"/>
    <property type="evidence" value="ECO:0007669"/>
    <property type="project" value="TreeGrafter"/>
</dbReference>
<dbReference type="PANTHER" id="PTHR44366:SF1">
    <property type="entry name" value="UDP-N-ACETYLGLUCOSAMINE--PEPTIDE N-ACETYLGLUCOSAMINYLTRANSFERASE 110 KDA SUBUNIT"/>
    <property type="match status" value="1"/>
</dbReference>
<dbReference type="EMBL" id="CP000781">
    <property type="protein sequence ID" value="ABS66795.1"/>
    <property type="molecule type" value="Genomic_DNA"/>
</dbReference>
<evidence type="ECO:0000256" key="3">
    <source>
        <dbReference type="ARBA" id="ARBA00022737"/>
    </source>
</evidence>
<feature type="domain" description="O-GlcNAc transferase C-terminal" evidence="5">
    <location>
        <begin position="77"/>
        <end position="238"/>
    </location>
</feature>
<dbReference type="Proteomes" id="UP000002417">
    <property type="component" value="Chromosome"/>
</dbReference>
<reference evidence="6 7" key="1">
    <citation type="submission" date="2007-07" db="EMBL/GenBank/DDBJ databases">
        <title>Complete sequence of chromosome of Xanthobacter autotrophicus Py2.</title>
        <authorList>
            <consortium name="US DOE Joint Genome Institute"/>
            <person name="Copeland A."/>
            <person name="Lucas S."/>
            <person name="Lapidus A."/>
            <person name="Barry K."/>
            <person name="Glavina del Rio T."/>
            <person name="Hammon N."/>
            <person name="Israni S."/>
            <person name="Dalin E."/>
            <person name="Tice H."/>
            <person name="Pitluck S."/>
            <person name="Sims D."/>
            <person name="Brettin T."/>
            <person name="Bruce D."/>
            <person name="Detter J.C."/>
            <person name="Han C."/>
            <person name="Tapia R."/>
            <person name="Brainard J."/>
            <person name="Schmutz J."/>
            <person name="Larimer F."/>
            <person name="Land M."/>
            <person name="Hauser L."/>
            <person name="Kyrpides N."/>
            <person name="Kim E."/>
            <person name="Ensigns S.A."/>
            <person name="Richardson P."/>
        </authorList>
    </citation>
    <scope>NUCLEOTIDE SEQUENCE [LARGE SCALE GENOMIC DNA]</scope>
    <source>
        <strain evidence="7">ATCC BAA-1158 / Py2</strain>
    </source>
</reference>
<dbReference type="CAZy" id="GT41">
    <property type="family name" value="Glycosyltransferase Family 41"/>
</dbReference>
<dbReference type="HOGENOM" id="CLU_001721_5_0_5"/>
<dbReference type="PANTHER" id="PTHR44366">
    <property type="entry name" value="UDP-N-ACETYLGLUCOSAMINE--PEPTIDE N-ACETYLGLUCOSAMINYLTRANSFERASE 110 KDA SUBUNIT"/>
    <property type="match status" value="1"/>
</dbReference>